<dbReference type="EMBL" id="MK643158">
    <property type="protein sequence ID" value="QHO63932.1"/>
    <property type="molecule type" value="Genomic_DNA"/>
</dbReference>
<geneLocation type="chloroplast" evidence="1"/>
<accession>A0A6B9VNS4</accession>
<evidence type="ECO:0000313" key="1">
    <source>
        <dbReference type="EMBL" id="QHO63932.1"/>
    </source>
</evidence>
<dbReference type="AlphaFoldDB" id="A0A6B9VNS4"/>
<dbReference type="RefSeq" id="YP_009725426.1">
    <property type="nucleotide sequence ID" value="NC_045839.1"/>
</dbReference>
<dbReference type="GeneID" id="43960858"/>
<keyword evidence="1" id="KW-0934">Plastid</keyword>
<name>A0A6B9VNS4_9CHLO</name>
<proteinExistence type="predicted"/>
<organism evidence="1">
    <name type="scientific">Trebouxia lynnae</name>
    <dbReference type="NCBI Taxonomy" id="1825957"/>
    <lineage>
        <taxon>Eukaryota</taxon>
        <taxon>Viridiplantae</taxon>
        <taxon>Chlorophyta</taxon>
        <taxon>core chlorophytes</taxon>
        <taxon>Trebouxiophyceae</taxon>
        <taxon>Trebouxiales</taxon>
        <taxon>Trebouxiaceae</taxon>
        <taxon>Trebouxia</taxon>
    </lineage>
</organism>
<gene>
    <name evidence="1" type="primary">orf71</name>
</gene>
<reference evidence="1" key="1">
    <citation type="journal article" date="2019" name="J. Phycol.">
        <title>The chloroplast genome of the lichen-symbiont microalga Trebouxia sp. Tr9 (Trebouxiophyceae, Chlorophyta) shows short inverted repeats with a single gene and loss of the rps4 gene, which is encoded by the nucleus.</title>
        <authorList>
            <person name="Martinez-Alberola F."/>
            <person name="Barreno E."/>
            <person name="Casano L.M."/>
            <person name="Gasulla F."/>
            <person name="Molins A."/>
            <person name="Moya P."/>
            <person name="Gonzalez-Hourcade M."/>
            <person name="Del Campo E.M."/>
        </authorList>
    </citation>
    <scope>NUCLEOTIDE SEQUENCE</scope>
    <source>
        <strain evidence="1">TR9</strain>
    </source>
</reference>
<keyword evidence="1" id="KW-0150">Chloroplast</keyword>
<sequence>MSKPSDPKTNLRVGADKAMWNNQVRKPSATTRGSALVDYKSRLQLISRQKQISIGVMLGDASLQLNRMTDF</sequence>
<protein>
    <submittedName>
        <fullName evidence="1">Uncharacterized protein</fullName>
    </submittedName>
</protein>